<sequence>MKNLLISYTALVAFICITMISSLLIPNDANNSIALTDETNGVSRSIYYCRMLRSDLNRDPLKVCNELIGGYMGYDKWEPGYQLKIAENTTLQYAQTNPHDTRCSVVQWDVYDQTFVRYSADANNYCHYEEGNDHCLINGTRSAFNSAGLDSLKQQFDQKCVPTTPTATATPRPTVTSTPRPTATSTPRPTATSTPRPTTTSTPRPTATSTPRPTATSTPRPTATSTPRPTATSTPRPTATSTPRPTATSTTRPTATSTPRPTVTNTPTPTVTMTPTPTVTITLTPTPTATATLTPTITPTVTVTVTPTVTATPVITPTPPVFGEDTVFGFNISKEVVGKLKYQVGELITFNVNFKNTGTENIEKLYLRDIYTTDMRAESVTLIHNGMSTDVTSLFFKGIDDRDTGMILPKNPVDPKQFLNLIQLTGPLGENEELTLQFVFKAVSKNELVCNQAFTSPNGRKEITSSKVCVEIDAIVPVTD</sequence>
<organism evidence="2 3">
    <name type="scientific">Candidatus Dojkabacteria bacterium</name>
    <dbReference type="NCBI Taxonomy" id="2099670"/>
    <lineage>
        <taxon>Bacteria</taxon>
        <taxon>Candidatus Dojkabacteria</taxon>
    </lineage>
</organism>
<evidence type="ECO:0000313" key="3">
    <source>
        <dbReference type="Proteomes" id="UP000745577"/>
    </source>
</evidence>
<evidence type="ECO:0000256" key="1">
    <source>
        <dbReference type="SAM" id="MobiDB-lite"/>
    </source>
</evidence>
<reference evidence="2" key="2">
    <citation type="journal article" date="2021" name="Microbiome">
        <title>Successional dynamics and alternative stable states in a saline activated sludge microbial community over 9 years.</title>
        <authorList>
            <person name="Wang Y."/>
            <person name="Ye J."/>
            <person name="Ju F."/>
            <person name="Liu L."/>
            <person name="Boyd J.A."/>
            <person name="Deng Y."/>
            <person name="Parks D.H."/>
            <person name="Jiang X."/>
            <person name="Yin X."/>
            <person name="Woodcroft B.J."/>
            <person name="Tyson G.W."/>
            <person name="Hugenholtz P."/>
            <person name="Polz M.F."/>
            <person name="Zhang T."/>
        </authorList>
    </citation>
    <scope>NUCLEOTIDE SEQUENCE</scope>
    <source>
        <strain evidence="2">HKST-UBA15</strain>
    </source>
</reference>
<evidence type="ECO:0008006" key="4">
    <source>
        <dbReference type="Google" id="ProtNLM"/>
    </source>
</evidence>
<comment type="caution">
    <text evidence="2">The sequence shown here is derived from an EMBL/GenBank/DDBJ whole genome shotgun (WGS) entry which is preliminary data.</text>
</comment>
<reference evidence="2" key="1">
    <citation type="submission" date="2020-04" db="EMBL/GenBank/DDBJ databases">
        <authorList>
            <person name="Zhang T."/>
        </authorList>
    </citation>
    <scope>NUCLEOTIDE SEQUENCE</scope>
    <source>
        <strain evidence="2">HKST-UBA15</strain>
    </source>
</reference>
<evidence type="ECO:0000313" key="2">
    <source>
        <dbReference type="EMBL" id="MCA9379701.1"/>
    </source>
</evidence>
<feature type="region of interest" description="Disordered" evidence="1">
    <location>
        <begin position="162"/>
        <end position="284"/>
    </location>
</feature>
<dbReference type="AlphaFoldDB" id="A0A955I8F5"/>
<accession>A0A955I8F5</accession>
<dbReference type="Proteomes" id="UP000745577">
    <property type="component" value="Unassembled WGS sequence"/>
</dbReference>
<name>A0A955I8F5_9BACT</name>
<gene>
    <name evidence="2" type="ORF">KC675_00825</name>
</gene>
<protein>
    <recommendedName>
        <fullName evidence="4">DUF11 domain-containing protein</fullName>
    </recommendedName>
</protein>
<dbReference type="PRINTS" id="PR01217">
    <property type="entry name" value="PRICHEXTENSN"/>
</dbReference>
<dbReference type="EMBL" id="JAGQLL010000006">
    <property type="protein sequence ID" value="MCA9379701.1"/>
    <property type="molecule type" value="Genomic_DNA"/>
</dbReference>
<proteinExistence type="predicted"/>